<reference evidence="1" key="1">
    <citation type="journal article" date="2023" name="Science">
        <title>Genome structures resolve the early diversification of teleost fishes.</title>
        <authorList>
            <person name="Parey E."/>
            <person name="Louis A."/>
            <person name="Montfort J."/>
            <person name="Bouchez O."/>
            <person name="Roques C."/>
            <person name="Iampietro C."/>
            <person name="Lluch J."/>
            <person name="Castinel A."/>
            <person name="Donnadieu C."/>
            <person name="Desvignes T."/>
            <person name="Floi Bucao C."/>
            <person name="Jouanno E."/>
            <person name="Wen M."/>
            <person name="Mejri S."/>
            <person name="Dirks R."/>
            <person name="Jansen H."/>
            <person name="Henkel C."/>
            <person name="Chen W.J."/>
            <person name="Zahm M."/>
            <person name="Cabau C."/>
            <person name="Klopp C."/>
            <person name="Thompson A.W."/>
            <person name="Robinson-Rechavi M."/>
            <person name="Braasch I."/>
            <person name="Lecointre G."/>
            <person name="Bobe J."/>
            <person name="Postlethwait J.H."/>
            <person name="Berthelot C."/>
            <person name="Roest Crollius H."/>
            <person name="Guiguen Y."/>
        </authorList>
    </citation>
    <scope>NUCLEOTIDE SEQUENCE</scope>
    <source>
        <strain evidence="1">WJC10195</strain>
    </source>
</reference>
<organism evidence="1 2">
    <name type="scientific">Synaphobranchus kaupii</name>
    <name type="common">Kaup's arrowtooth eel</name>
    <dbReference type="NCBI Taxonomy" id="118154"/>
    <lineage>
        <taxon>Eukaryota</taxon>
        <taxon>Metazoa</taxon>
        <taxon>Chordata</taxon>
        <taxon>Craniata</taxon>
        <taxon>Vertebrata</taxon>
        <taxon>Euteleostomi</taxon>
        <taxon>Actinopterygii</taxon>
        <taxon>Neopterygii</taxon>
        <taxon>Teleostei</taxon>
        <taxon>Anguilliformes</taxon>
        <taxon>Synaphobranchidae</taxon>
        <taxon>Synaphobranchus</taxon>
    </lineage>
</organism>
<name>A0A9Q1FVH8_SYNKA</name>
<keyword evidence="2" id="KW-1185">Reference proteome</keyword>
<proteinExistence type="predicted"/>
<dbReference type="AlphaFoldDB" id="A0A9Q1FVH8"/>
<dbReference type="EMBL" id="JAINUF010000003">
    <property type="protein sequence ID" value="KAJ8368513.1"/>
    <property type="molecule type" value="Genomic_DNA"/>
</dbReference>
<evidence type="ECO:0000313" key="2">
    <source>
        <dbReference type="Proteomes" id="UP001152622"/>
    </source>
</evidence>
<evidence type="ECO:0000313" key="1">
    <source>
        <dbReference type="EMBL" id="KAJ8368513.1"/>
    </source>
</evidence>
<sequence>MLWPAKGVKNKDRGMECVFHPVGSTVTENINSTSVPIRQLPGQQTHSSPAKQTTMVSITLRGQDREEFSSQKVTWFIHAV</sequence>
<gene>
    <name evidence="1" type="ORF">SKAU_G00085410</name>
</gene>
<comment type="caution">
    <text evidence="1">The sequence shown here is derived from an EMBL/GenBank/DDBJ whole genome shotgun (WGS) entry which is preliminary data.</text>
</comment>
<accession>A0A9Q1FVH8</accession>
<protein>
    <submittedName>
        <fullName evidence="1">Uncharacterized protein</fullName>
    </submittedName>
</protein>
<dbReference type="Proteomes" id="UP001152622">
    <property type="component" value="Chromosome 3"/>
</dbReference>